<feature type="chain" id="PRO_5020880674" description="Secreted protein" evidence="2">
    <location>
        <begin position="30"/>
        <end position="129"/>
    </location>
</feature>
<evidence type="ECO:0008006" key="5">
    <source>
        <dbReference type="Google" id="ProtNLM"/>
    </source>
</evidence>
<reference evidence="3 4" key="1">
    <citation type="submission" date="2019-03" db="EMBL/GenBank/DDBJ databases">
        <title>Genomic Encyclopedia of Type Strains, Phase IV (KMG-IV): sequencing the most valuable type-strain genomes for metagenomic binning, comparative biology and taxonomic classification.</title>
        <authorList>
            <person name="Goeker M."/>
        </authorList>
    </citation>
    <scope>NUCLEOTIDE SEQUENCE [LARGE SCALE GENOMIC DNA]</scope>
    <source>
        <strain evidence="3 4">DSM 45934</strain>
    </source>
</reference>
<dbReference type="AlphaFoldDB" id="A0A4R2JH33"/>
<organism evidence="3 4">
    <name type="scientific">Actinocrispum wychmicini</name>
    <dbReference type="NCBI Taxonomy" id="1213861"/>
    <lineage>
        <taxon>Bacteria</taxon>
        <taxon>Bacillati</taxon>
        <taxon>Actinomycetota</taxon>
        <taxon>Actinomycetes</taxon>
        <taxon>Pseudonocardiales</taxon>
        <taxon>Pseudonocardiaceae</taxon>
        <taxon>Actinocrispum</taxon>
    </lineage>
</organism>
<proteinExistence type="predicted"/>
<accession>A0A4R2JH33</accession>
<dbReference type="Proteomes" id="UP000295680">
    <property type="component" value="Unassembled WGS sequence"/>
</dbReference>
<evidence type="ECO:0000256" key="1">
    <source>
        <dbReference type="SAM" id="MobiDB-lite"/>
    </source>
</evidence>
<feature type="signal peptide" evidence="2">
    <location>
        <begin position="1"/>
        <end position="29"/>
    </location>
</feature>
<feature type="region of interest" description="Disordered" evidence="1">
    <location>
        <begin position="81"/>
        <end position="101"/>
    </location>
</feature>
<name>A0A4R2JH33_9PSEU</name>
<evidence type="ECO:0000313" key="4">
    <source>
        <dbReference type="Proteomes" id="UP000295680"/>
    </source>
</evidence>
<gene>
    <name evidence="3" type="ORF">EV192_105431</name>
</gene>
<keyword evidence="4" id="KW-1185">Reference proteome</keyword>
<evidence type="ECO:0000256" key="2">
    <source>
        <dbReference type="SAM" id="SignalP"/>
    </source>
</evidence>
<dbReference type="RefSeq" id="WP_132119066.1">
    <property type="nucleotide sequence ID" value="NZ_SLWS01000005.1"/>
</dbReference>
<keyword evidence="2" id="KW-0732">Signal</keyword>
<dbReference type="EMBL" id="SLWS01000005">
    <property type="protein sequence ID" value="TCO58364.1"/>
    <property type="molecule type" value="Genomic_DNA"/>
</dbReference>
<sequence length="129" mass="13612">MSMKWIQRIAAAGGATVIAVTLVGTAASADPATPNPSAGHSFDVQKVCAQRIPKLSDRATKLITRITGGPEVAGSSANLRARAEKAKTAGNPAEADWLDGKAQHRDDRLDLLKKAVAQLDAYKQKYCAK</sequence>
<protein>
    <recommendedName>
        <fullName evidence="5">Secreted protein</fullName>
    </recommendedName>
</protein>
<comment type="caution">
    <text evidence="3">The sequence shown here is derived from an EMBL/GenBank/DDBJ whole genome shotgun (WGS) entry which is preliminary data.</text>
</comment>
<evidence type="ECO:0000313" key="3">
    <source>
        <dbReference type="EMBL" id="TCO58364.1"/>
    </source>
</evidence>
<dbReference type="OrthoDB" id="3696905at2"/>